<dbReference type="EMBL" id="MHSS01000013">
    <property type="protein sequence ID" value="OHA47897.1"/>
    <property type="molecule type" value="Genomic_DNA"/>
</dbReference>
<dbReference type="PANTHER" id="PTHR45947">
    <property type="entry name" value="SULFOQUINOVOSYL TRANSFERASE SQD2"/>
    <property type="match status" value="1"/>
</dbReference>
<name>A0A1G2PHY3_9BACT</name>
<dbReference type="STRING" id="1802362.A2806_02145"/>
<proteinExistence type="predicted"/>
<dbReference type="Pfam" id="PF13439">
    <property type="entry name" value="Glyco_transf_4"/>
    <property type="match status" value="1"/>
</dbReference>
<protein>
    <recommendedName>
        <fullName evidence="5">Glycosyl transferase family 1 domain-containing protein</fullName>
    </recommendedName>
</protein>
<dbReference type="InterPro" id="IPR050194">
    <property type="entry name" value="Glycosyltransferase_grp1"/>
</dbReference>
<dbReference type="Proteomes" id="UP000177629">
    <property type="component" value="Unassembled WGS sequence"/>
</dbReference>
<dbReference type="InterPro" id="IPR028098">
    <property type="entry name" value="Glyco_trans_4-like_N"/>
</dbReference>
<reference evidence="3 4" key="1">
    <citation type="journal article" date="2016" name="Nat. Commun.">
        <title>Thousands of microbial genomes shed light on interconnected biogeochemical processes in an aquifer system.</title>
        <authorList>
            <person name="Anantharaman K."/>
            <person name="Brown C.T."/>
            <person name="Hug L.A."/>
            <person name="Sharon I."/>
            <person name="Castelle C.J."/>
            <person name="Probst A.J."/>
            <person name="Thomas B.C."/>
            <person name="Singh A."/>
            <person name="Wilkins M.J."/>
            <person name="Karaoz U."/>
            <person name="Brodie E.L."/>
            <person name="Williams K.H."/>
            <person name="Hubbard S.S."/>
            <person name="Banfield J.F."/>
        </authorList>
    </citation>
    <scope>NUCLEOTIDE SEQUENCE [LARGE SCALE GENOMIC DNA]</scope>
</reference>
<dbReference type="GO" id="GO:0016757">
    <property type="term" value="F:glycosyltransferase activity"/>
    <property type="evidence" value="ECO:0007669"/>
    <property type="project" value="InterPro"/>
</dbReference>
<gene>
    <name evidence="3" type="ORF">A2806_02145</name>
</gene>
<dbReference type="Gene3D" id="3.40.50.2000">
    <property type="entry name" value="Glycogen Phosphorylase B"/>
    <property type="match status" value="2"/>
</dbReference>
<evidence type="ECO:0000259" key="2">
    <source>
        <dbReference type="Pfam" id="PF13439"/>
    </source>
</evidence>
<accession>A0A1G2PHY3</accession>
<feature type="domain" description="Glycosyltransferase subfamily 4-like N-terminal" evidence="2">
    <location>
        <begin position="37"/>
        <end position="189"/>
    </location>
</feature>
<dbReference type="PANTHER" id="PTHR45947:SF3">
    <property type="entry name" value="SULFOQUINOVOSYL TRANSFERASE SQD2"/>
    <property type="match status" value="1"/>
</dbReference>
<dbReference type="Pfam" id="PF00534">
    <property type="entry name" value="Glycos_transf_1"/>
    <property type="match status" value="1"/>
</dbReference>
<dbReference type="InterPro" id="IPR001296">
    <property type="entry name" value="Glyco_trans_1"/>
</dbReference>
<comment type="caution">
    <text evidence="3">The sequence shown here is derived from an EMBL/GenBank/DDBJ whole genome shotgun (WGS) entry which is preliminary data.</text>
</comment>
<dbReference type="AlphaFoldDB" id="A0A1G2PHY3"/>
<feature type="domain" description="Glycosyl transferase family 1" evidence="1">
    <location>
        <begin position="196"/>
        <end position="330"/>
    </location>
</feature>
<organism evidence="3 4">
    <name type="scientific">Candidatus Terrybacteria bacterium RIFCSPHIGHO2_01_FULL_48_17</name>
    <dbReference type="NCBI Taxonomy" id="1802362"/>
    <lineage>
        <taxon>Bacteria</taxon>
        <taxon>Candidatus Terryibacteriota</taxon>
    </lineage>
</organism>
<dbReference type="SUPFAM" id="SSF53756">
    <property type="entry name" value="UDP-Glycosyltransferase/glycogen phosphorylase"/>
    <property type="match status" value="1"/>
</dbReference>
<sequence>MRLAFVTEPLTRFGGAEKVLRVLHEMYPDAPIYAPYYDPVVVARFFPKAEVRTSFLQRLPWRMLGARMLLPLLAVAVESFDLRDFDLVVSSSSAFAKGAVTRSHARHVAYVHTPPRFLWEDRHLYLEALRMPLIIKWGIAPLLHWLRTWDQHTAYRVDGFFANSSYTAQRVKKYWGKDAQVLYPPVDTQSYAGDANSFPQKPYALAISRFTPHKRLGLALEAFHRLPALSLVIVGEGPQEGLLKNQAPPNAVFLPWQETENLRTLMAHAEFFVMPQVEDFGITAIESMAEGTPVLAYRGGGALETVKEGETGEFFDDQDVFSLANGIRRIREGVRRGIYRKQFLQEYVQRFSEDKFRSTVENLISPS</sequence>
<evidence type="ECO:0000313" key="3">
    <source>
        <dbReference type="EMBL" id="OHA47897.1"/>
    </source>
</evidence>
<evidence type="ECO:0000259" key="1">
    <source>
        <dbReference type="Pfam" id="PF00534"/>
    </source>
</evidence>
<evidence type="ECO:0000313" key="4">
    <source>
        <dbReference type="Proteomes" id="UP000177629"/>
    </source>
</evidence>
<evidence type="ECO:0008006" key="5">
    <source>
        <dbReference type="Google" id="ProtNLM"/>
    </source>
</evidence>